<dbReference type="AlphaFoldDB" id="M8C534"/>
<dbReference type="EnsemblPlants" id="EMT32425">
    <property type="protein sequence ID" value="EMT32425"/>
    <property type="gene ID" value="F775_22589"/>
</dbReference>
<feature type="domain" description="Protein kinase" evidence="6">
    <location>
        <begin position="135"/>
        <end position="445"/>
    </location>
</feature>
<dbReference type="InterPro" id="IPR017441">
    <property type="entry name" value="Protein_kinase_ATP_BS"/>
</dbReference>
<keyword evidence="4" id="KW-0067">ATP-binding</keyword>
<evidence type="ECO:0000313" key="7">
    <source>
        <dbReference type="EnsemblPlants" id="EMT32425"/>
    </source>
</evidence>
<dbReference type="GO" id="GO:0008353">
    <property type="term" value="F:RNA polymerase II CTD heptapeptide repeat kinase activity"/>
    <property type="evidence" value="ECO:0007669"/>
    <property type="project" value="UniProtKB-EC"/>
</dbReference>
<dbReference type="PANTHER" id="PTHR24056">
    <property type="entry name" value="CELL DIVISION PROTEIN KINASE"/>
    <property type="match status" value="1"/>
</dbReference>
<evidence type="ECO:0000259" key="6">
    <source>
        <dbReference type="PROSITE" id="PS50011"/>
    </source>
</evidence>
<dbReference type="PROSITE" id="PS00107">
    <property type="entry name" value="PROTEIN_KINASE_ATP"/>
    <property type="match status" value="1"/>
</dbReference>
<dbReference type="Pfam" id="PF00069">
    <property type="entry name" value="Pkinase"/>
    <property type="match status" value="1"/>
</dbReference>
<dbReference type="InterPro" id="IPR011009">
    <property type="entry name" value="Kinase-like_dom_sf"/>
</dbReference>
<organism evidence="7">
    <name type="scientific">Aegilops tauschii</name>
    <name type="common">Tausch's goatgrass</name>
    <name type="synonym">Aegilops squarrosa</name>
    <dbReference type="NCBI Taxonomy" id="37682"/>
    <lineage>
        <taxon>Eukaryota</taxon>
        <taxon>Viridiplantae</taxon>
        <taxon>Streptophyta</taxon>
        <taxon>Embryophyta</taxon>
        <taxon>Tracheophyta</taxon>
        <taxon>Spermatophyta</taxon>
        <taxon>Magnoliopsida</taxon>
        <taxon>Liliopsida</taxon>
        <taxon>Poales</taxon>
        <taxon>Poaceae</taxon>
        <taxon>BOP clade</taxon>
        <taxon>Pooideae</taxon>
        <taxon>Triticodae</taxon>
        <taxon>Triticeae</taxon>
        <taxon>Triticinae</taxon>
        <taxon>Aegilops</taxon>
    </lineage>
</organism>
<dbReference type="GO" id="GO:0005634">
    <property type="term" value="C:nucleus"/>
    <property type="evidence" value="ECO:0007669"/>
    <property type="project" value="TreeGrafter"/>
</dbReference>
<accession>M8C534</accession>
<dbReference type="PROSITE" id="PS50011">
    <property type="entry name" value="PROTEIN_KINASE_DOM"/>
    <property type="match status" value="1"/>
</dbReference>
<dbReference type="GO" id="GO:0005524">
    <property type="term" value="F:ATP binding"/>
    <property type="evidence" value="ECO:0007669"/>
    <property type="project" value="UniProtKB-UniRule"/>
</dbReference>
<evidence type="ECO:0000256" key="3">
    <source>
        <dbReference type="ARBA" id="ARBA00022741"/>
    </source>
</evidence>
<keyword evidence="3" id="KW-0547">Nucleotide-binding</keyword>
<comment type="catalytic activity">
    <reaction evidence="5">
        <text>[DNA-directed RNA polymerase] + ATP = phospho-[DNA-directed RNA polymerase] + ADP + H(+)</text>
        <dbReference type="Rhea" id="RHEA:10216"/>
        <dbReference type="Rhea" id="RHEA-COMP:11321"/>
        <dbReference type="Rhea" id="RHEA-COMP:11322"/>
        <dbReference type="ChEBI" id="CHEBI:15378"/>
        <dbReference type="ChEBI" id="CHEBI:30616"/>
        <dbReference type="ChEBI" id="CHEBI:43176"/>
        <dbReference type="ChEBI" id="CHEBI:68546"/>
        <dbReference type="ChEBI" id="CHEBI:456216"/>
        <dbReference type="EC" id="2.7.11.23"/>
    </reaction>
</comment>
<evidence type="ECO:0000256" key="2">
    <source>
        <dbReference type="ARBA" id="ARBA00022553"/>
    </source>
</evidence>
<dbReference type="EC" id="2.7.11.23" evidence="1"/>
<dbReference type="Gene3D" id="1.10.510.10">
    <property type="entry name" value="Transferase(Phosphotransferase) domain 1"/>
    <property type="match status" value="1"/>
</dbReference>
<dbReference type="SMART" id="SM00220">
    <property type="entry name" value="S_TKc"/>
    <property type="match status" value="1"/>
</dbReference>
<dbReference type="InterPro" id="IPR000719">
    <property type="entry name" value="Prot_kinase_dom"/>
</dbReference>
<evidence type="ECO:0000256" key="5">
    <source>
        <dbReference type="ARBA" id="ARBA00049280"/>
    </source>
</evidence>
<dbReference type="SUPFAM" id="SSF56112">
    <property type="entry name" value="Protein kinase-like (PK-like)"/>
    <property type="match status" value="1"/>
</dbReference>
<dbReference type="PANTHER" id="PTHR24056:SF486">
    <property type="entry name" value="OS12G0427000 PROTEIN"/>
    <property type="match status" value="1"/>
</dbReference>
<protein>
    <recommendedName>
        <fullName evidence="1">[RNA-polymerase]-subunit kinase</fullName>
        <ecNumber evidence="1">2.7.11.23</ecNumber>
    </recommendedName>
</protein>
<reference evidence="7" key="1">
    <citation type="submission" date="2015-06" db="UniProtKB">
        <authorList>
            <consortium name="EnsemblPlants"/>
        </authorList>
    </citation>
    <scope>IDENTIFICATION</scope>
</reference>
<proteinExistence type="predicted"/>
<sequence>MTVQASDSRLAGGGGAADAATMVTVPRPVCQGRNHDDQGERYSVFCCNWRCCEPTDDRRRRVAVGVGVQSPGITRSPYRRQINDFPTRMYIYILQLVVSPPPCLNLLLASWRSNLRAPARTPWQLPPERKRPPGYERLEKLGAGINGEVFKVWDTQDNLIVAVKRLSGSGDDGFIISGLPEVMREAMCLGACRGIPSIVQHRRTYADACQSETGDSFIVMDYVGRLNLRGYMQRRVRRRRPFSEDEVRRIMKQLVEGVKAVHGVGVLHLDIKPENKPKEPVEADVRSEIKDDRIVYKIGGFGMSTKGRGKEQPEVIILTPYSAPELLLHSREYNDRVDTWGLGCIMADLLSGTGASIFDGESDIEIMAKVFGIVGTEGIKEWSGYSGLAADQKSKLPGKVGVSRLRHKFPSRKLSSAGFEVLSGLLESNPEKRLSAAEALKKPWFHNRPRGFAGFFKSCVGGVLPEN</sequence>
<dbReference type="FunFam" id="1.10.510.10:FF:001165">
    <property type="entry name" value="Protein kinase domain containing protein"/>
    <property type="match status" value="1"/>
</dbReference>
<dbReference type="InterPro" id="IPR050108">
    <property type="entry name" value="CDK"/>
</dbReference>
<evidence type="ECO:0000256" key="1">
    <source>
        <dbReference type="ARBA" id="ARBA00012409"/>
    </source>
</evidence>
<dbReference type="GO" id="GO:0007346">
    <property type="term" value="P:regulation of mitotic cell cycle"/>
    <property type="evidence" value="ECO:0007669"/>
    <property type="project" value="TreeGrafter"/>
</dbReference>
<name>M8C534_AEGTA</name>
<keyword evidence="2" id="KW-0597">Phosphoprotein</keyword>
<dbReference type="Gene3D" id="3.30.200.20">
    <property type="entry name" value="Phosphorylase Kinase, domain 1"/>
    <property type="match status" value="1"/>
</dbReference>
<evidence type="ECO:0000256" key="4">
    <source>
        <dbReference type="ARBA" id="ARBA00022840"/>
    </source>
</evidence>